<dbReference type="OrthoDB" id="7605113at2"/>
<organism evidence="2 3">
    <name type="scientific">Sphingopyxis indica</name>
    <dbReference type="NCBI Taxonomy" id="436663"/>
    <lineage>
        <taxon>Bacteria</taxon>
        <taxon>Pseudomonadati</taxon>
        <taxon>Pseudomonadota</taxon>
        <taxon>Alphaproteobacteria</taxon>
        <taxon>Sphingomonadales</taxon>
        <taxon>Sphingomonadaceae</taxon>
        <taxon>Sphingopyxis</taxon>
    </lineage>
</organism>
<name>A0A239LDU6_9SPHN</name>
<evidence type="ECO:0000313" key="2">
    <source>
        <dbReference type="EMBL" id="SNT28102.1"/>
    </source>
</evidence>
<accession>A0A239LDU6</accession>
<keyword evidence="3" id="KW-1185">Reference proteome</keyword>
<protein>
    <submittedName>
        <fullName evidence="2">Uncharacterized protein</fullName>
    </submittedName>
</protein>
<evidence type="ECO:0000256" key="1">
    <source>
        <dbReference type="SAM" id="MobiDB-lite"/>
    </source>
</evidence>
<reference evidence="2 3" key="1">
    <citation type="submission" date="2017-06" db="EMBL/GenBank/DDBJ databases">
        <authorList>
            <person name="Kim H.J."/>
            <person name="Triplett B.A."/>
        </authorList>
    </citation>
    <scope>NUCLEOTIDE SEQUENCE [LARGE SCALE GENOMIC DNA]</scope>
    <source>
        <strain evidence="2 3">DS15</strain>
    </source>
</reference>
<sequence length="442" mass="49158">MKLSKNALGPMATALEPFKTRKPRAIVEREILRVVGTIPNDVDQPFEQARTEILKWAAKRSGQPLPQEAWEGLAFETLSAGRTTLGVRVDAESSKVWSVRGDDPDKTVPGRVWSTEVTLGQRDDEETLLGVRLLVNSTEDQISILPSVPGLVLQIADNCGLCDDDFYVKTRPHVVNNKTDAERLIEWLTCSTRRLPVVVASGDERSEYPDRALVDVNELAMRLCGLAHIAVVPAQFTYLLSDAFEKSLSTFHGAVRIYNPGFDYLADPHDHRLYLSQGIEKNQTIVEADIRSTIARSSLRRTRLGRDVIPFATIRSAALRIEQEQKAASGATDSEQLQAANRRSQALEKENEALRSEVDQSFDLAADEGARAEAAEKQLQAAWVRIETLQNALKSRGDDTDDEIVDPDDWDSFSEWCDTNFTGRLALAPSARKGIKKSDFRA</sequence>
<feature type="compositionally biased region" description="Polar residues" evidence="1">
    <location>
        <begin position="331"/>
        <end position="344"/>
    </location>
</feature>
<gene>
    <name evidence="2" type="ORF">SAMN06295955_1221</name>
</gene>
<evidence type="ECO:0000313" key="3">
    <source>
        <dbReference type="Proteomes" id="UP000198339"/>
    </source>
</evidence>
<dbReference type="RefSeq" id="WP_141134061.1">
    <property type="nucleotide sequence ID" value="NZ_FZPA01000022.1"/>
</dbReference>
<dbReference type="AlphaFoldDB" id="A0A239LDU6"/>
<feature type="region of interest" description="Disordered" evidence="1">
    <location>
        <begin position="325"/>
        <end position="352"/>
    </location>
</feature>
<proteinExistence type="predicted"/>
<dbReference type="Proteomes" id="UP000198339">
    <property type="component" value="Unassembled WGS sequence"/>
</dbReference>
<dbReference type="EMBL" id="FZPA01000022">
    <property type="protein sequence ID" value="SNT28102.1"/>
    <property type="molecule type" value="Genomic_DNA"/>
</dbReference>